<dbReference type="InterPro" id="IPR011013">
    <property type="entry name" value="Gal_mutarotase_sf_dom"/>
</dbReference>
<keyword evidence="2" id="KW-0378">Hydrolase</keyword>
<keyword evidence="2" id="KW-0326">Glycosidase</keyword>
<evidence type="ECO:0000256" key="3">
    <source>
        <dbReference type="SAM" id="SignalP"/>
    </source>
</evidence>
<keyword evidence="3" id="KW-0732">Signal</keyword>
<comment type="similarity">
    <text evidence="1 2">Belongs to the glycosyl hydrolase 31 family.</text>
</comment>
<dbReference type="Proteomes" id="UP000593735">
    <property type="component" value="Chromosome"/>
</dbReference>
<organism evidence="6 7">
    <name type="scientific">Thermophilibacter immobilis</name>
    <dbReference type="NCBI Taxonomy" id="2779519"/>
    <lineage>
        <taxon>Bacteria</taxon>
        <taxon>Bacillati</taxon>
        <taxon>Actinomycetota</taxon>
        <taxon>Coriobacteriia</taxon>
        <taxon>Coriobacteriales</taxon>
        <taxon>Atopobiaceae</taxon>
        <taxon>Thermophilibacter</taxon>
    </lineage>
</organism>
<dbReference type="Pfam" id="PF01055">
    <property type="entry name" value="Glyco_hydro_31_2nd"/>
    <property type="match status" value="1"/>
</dbReference>
<evidence type="ECO:0000256" key="1">
    <source>
        <dbReference type="ARBA" id="ARBA00007806"/>
    </source>
</evidence>
<feature type="signal peptide" evidence="3">
    <location>
        <begin position="1"/>
        <end position="34"/>
    </location>
</feature>
<evidence type="ECO:0000313" key="7">
    <source>
        <dbReference type="Proteomes" id="UP000593735"/>
    </source>
</evidence>
<evidence type="ECO:0000259" key="4">
    <source>
        <dbReference type="Pfam" id="PF01055"/>
    </source>
</evidence>
<dbReference type="EMBL" id="CP063767">
    <property type="protein sequence ID" value="QOY60730.1"/>
    <property type="molecule type" value="Genomic_DNA"/>
</dbReference>
<evidence type="ECO:0000259" key="5">
    <source>
        <dbReference type="Pfam" id="PF13802"/>
    </source>
</evidence>
<feature type="domain" description="Glycoside hydrolase family 31 N-terminal" evidence="5">
    <location>
        <begin position="79"/>
        <end position="246"/>
    </location>
</feature>
<protein>
    <submittedName>
        <fullName evidence="6">Uncharacterized protein</fullName>
    </submittedName>
</protein>
<dbReference type="PANTHER" id="PTHR22762:SF166">
    <property type="entry name" value="ALPHA-GLUCOSIDASE"/>
    <property type="match status" value="1"/>
</dbReference>
<dbReference type="GO" id="GO:0030246">
    <property type="term" value="F:carbohydrate binding"/>
    <property type="evidence" value="ECO:0007669"/>
    <property type="project" value="InterPro"/>
</dbReference>
<feature type="chain" id="PRO_5031326372" evidence="3">
    <location>
        <begin position="35"/>
        <end position="606"/>
    </location>
</feature>
<dbReference type="RefSeq" id="WP_194371464.1">
    <property type="nucleotide sequence ID" value="NZ_CP063767.1"/>
</dbReference>
<dbReference type="CDD" id="cd14752">
    <property type="entry name" value="GH31_N"/>
    <property type="match status" value="1"/>
</dbReference>
<dbReference type="Gene3D" id="3.20.20.80">
    <property type="entry name" value="Glycosidases"/>
    <property type="match status" value="1"/>
</dbReference>
<dbReference type="GO" id="GO:0005975">
    <property type="term" value="P:carbohydrate metabolic process"/>
    <property type="evidence" value="ECO:0007669"/>
    <property type="project" value="InterPro"/>
</dbReference>
<gene>
    <name evidence="6" type="ORF">INP52_00435</name>
</gene>
<keyword evidence="7" id="KW-1185">Reference proteome</keyword>
<dbReference type="InterPro" id="IPR025887">
    <property type="entry name" value="Glyco_hydro_31_N_dom"/>
</dbReference>
<reference evidence="6 7" key="1">
    <citation type="submission" date="2020-10" db="EMBL/GenBank/DDBJ databases">
        <title>Olsenella immobilis sp.nov., isolated from the mud in a fermentation cellar used for the production of Chinese strong-flavoured liquor.</title>
        <authorList>
            <person name="Lu L."/>
        </authorList>
    </citation>
    <scope>NUCLEOTIDE SEQUENCE [LARGE SCALE GENOMIC DNA]</scope>
    <source>
        <strain evidence="6 7">LZLJ-2</strain>
    </source>
</reference>
<dbReference type="Pfam" id="PF13802">
    <property type="entry name" value="Gal_mutarotas_2"/>
    <property type="match status" value="1"/>
</dbReference>
<accession>A0A7S7M8J3</accession>
<dbReference type="InterPro" id="IPR017853">
    <property type="entry name" value="GH"/>
</dbReference>
<sequence length="606" mass="64514">MKRKHVQKVARGGVGLSLALSLVANVVLPTAALAAKSPGIADVGTQSVGGSLTSVEGVTQDDTDANVVYVTFNDGIMGKITFLEDGIFRYNVDPSGAFSEYATPRQASQTARIQQYPDKSDEYSHPATSIANAGDAFTVSAGDTTISFDKDTALMSVSVGDKTVMSESAPLSLSAGSTVQTLTENNGENFFGGGTQNGRFVHTGNSINIANEASWVDEGVSSPNPFYWTSNGYGVLRNTFQDGTYDFGKTSSGAVTTTHKENELDAYYFVTSDTGSSAVTQDMLQDFYKVTGNPVLLPEYAFYLGHLNAYNRDSWSTDNSSGGKAWTIKEGEPSTSAGTTTYEKNMQGDAPVASGLSIETLNGHGPTVSGDKLEGVNFSREFSAQAVIDRYADNDMPLGWFLPNDGYGAGYGQNGYFMTGGVNADGTSSSERLAAVAANVDNLAEFTDYANKHGVSTGLWTQSYLVPDSNSGTMWQRLRDFDAEVKVGGVTTLKTDVAWVGAGYSMELSGVKQAYDIVTTGVNARPNIITLCGWAGTQRFGAIWTGDQTGGNWEYIRFHIPTYIGQSLAGNPNIGSDMDGIFGGSALIATRDQEWKTFTPLMLDMA</sequence>
<name>A0A7S7M8J3_9ACTN</name>
<dbReference type="GO" id="GO:0004553">
    <property type="term" value="F:hydrolase activity, hydrolyzing O-glycosyl compounds"/>
    <property type="evidence" value="ECO:0007669"/>
    <property type="project" value="InterPro"/>
</dbReference>
<evidence type="ECO:0000256" key="2">
    <source>
        <dbReference type="RuleBase" id="RU361185"/>
    </source>
</evidence>
<dbReference type="AlphaFoldDB" id="A0A7S7M8J3"/>
<proteinExistence type="inferred from homology"/>
<dbReference type="SUPFAM" id="SSF74650">
    <property type="entry name" value="Galactose mutarotase-like"/>
    <property type="match status" value="1"/>
</dbReference>
<dbReference type="Gene3D" id="2.60.40.1760">
    <property type="entry name" value="glycosyl hydrolase (family 31)"/>
    <property type="match status" value="1"/>
</dbReference>
<dbReference type="SUPFAM" id="SSF51445">
    <property type="entry name" value="(Trans)glycosidases"/>
    <property type="match status" value="1"/>
</dbReference>
<dbReference type="InterPro" id="IPR000322">
    <property type="entry name" value="Glyco_hydro_31_TIM"/>
</dbReference>
<evidence type="ECO:0000313" key="6">
    <source>
        <dbReference type="EMBL" id="QOY60730.1"/>
    </source>
</evidence>
<feature type="domain" description="Glycoside hydrolase family 31 TIM barrel" evidence="4">
    <location>
        <begin position="322"/>
        <end position="601"/>
    </location>
</feature>
<dbReference type="PANTHER" id="PTHR22762">
    <property type="entry name" value="ALPHA-GLUCOSIDASE"/>
    <property type="match status" value="1"/>
</dbReference>
<dbReference type="KEGG" id="tio:INP52_00435"/>